<proteinExistence type="predicted"/>
<keyword evidence="3" id="KW-1185">Reference proteome</keyword>
<gene>
    <name evidence="2" type="ORF">FXB38_00225</name>
</gene>
<evidence type="ECO:0000313" key="2">
    <source>
        <dbReference type="EMBL" id="TYL88804.1"/>
    </source>
</evidence>
<organism evidence="2 3">
    <name type="scientific">Bradyrhizobium cytisi</name>
    <dbReference type="NCBI Taxonomy" id="515489"/>
    <lineage>
        <taxon>Bacteria</taxon>
        <taxon>Pseudomonadati</taxon>
        <taxon>Pseudomonadota</taxon>
        <taxon>Alphaproteobacteria</taxon>
        <taxon>Hyphomicrobiales</taxon>
        <taxon>Nitrobacteraceae</taxon>
        <taxon>Bradyrhizobium</taxon>
    </lineage>
</organism>
<dbReference type="EMBL" id="VSSR01000001">
    <property type="protein sequence ID" value="TYL88804.1"/>
    <property type="molecule type" value="Genomic_DNA"/>
</dbReference>
<keyword evidence="1" id="KW-0732">Signal</keyword>
<sequence length="135" mass="14469">MKLSLTSGIMGASLMLGCSLLIGPMAHGAPQTCSVEKLQGRYVFTGQGTNYHYGAFDFDGSGKFSGKQTSLRHAIVQREALNGTYTIDQDCTGVMTLEGQPGGTAHWDVFLTDDGKKGRMIRTDSGVAGLRNFEQ</sequence>
<evidence type="ECO:0000313" key="3">
    <source>
        <dbReference type="Proteomes" id="UP000324853"/>
    </source>
</evidence>
<dbReference type="AlphaFoldDB" id="A0A5S4XGY5"/>
<dbReference type="RefSeq" id="WP_148748774.1">
    <property type="nucleotide sequence ID" value="NZ_VSSR01000001.1"/>
</dbReference>
<evidence type="ECO:0000256" key="1">
    <source>
        <dbReference type="SAM" id="SignalP"/>
    </source>
</evidence>
<feature type="signal peptide" evidence="1">
    <location>
        <begin position="1"/>
        <end position="28"/>
    </location>
</feature>
<name>A0A5S4XGY5_9BRAD</name>
<protein>
    <submittedName>
        <fullName evidence="2">Uncharacterized protein</fullName>
    </submittedName>
</protein>
<accession>A0A5S4XGY5</accession>
<feature type="chain" id="PRO_5024433873" evidence="1">
    <location>
        <begin position="29"/>
        <end position="135"/>
    </location>
</feature>
<dbReference type="Proteomes" id="UP000324853">
    <property type="component" value="Unassembled WGS sequence"/>
</dbReference>
<comment type="caution">
    <text evidence="2">The sequence shown here is derived from an EMBL/GenBank/DDBJ whole genome shotgun (WGS) entry which is preliminary data.</text>
</comment>
<reference evidence="2 3" key="1">
    <citation type="submission" date="2019-08" db="EMBL/GenBank/DDBJ databases">
        <title>Bradyrhizobium hipponensis sp. nov., a rhizobium isolated from a Lupinus angustifolius root nodule in Tunisia.</title>
        <authorList>
            <person name="Off K."/>
            <person name="Rejili M."/>
            <person name="Mars M."/>
            <person name="Brachmann A."/>
            <person name="Marin M."/>
        </authorList>
    </citation>
    <scope>NUCLEOTIDE SEQUENCE [LARGE SCALE GENOMIC DNA]</scope>
    <source>
        <strain evidence="2 3">CTAW11</strain>
    </source>
</reference>
<dbReference type="PROSITE" id="PS51257">
    <property type="entry name" value="PROKAR_LIPOPROTEIN"/>
    <property type="match status" value="1"/>
</dbReference>
<dbReference type="OrthoDB" id="8241863at2"/>